<dbReference type="InParanoid" id="G0NRD4"/>
<dbReference type="OMA" id="EIHISSF"/>
<name>G0NRD4_CAEBE</name>
<feature type="transmembrane region" description="Helical" evidence="1">
    <location>
        <begin position="20"/>
        <end position="38"/>
    </location>
</feature>
<dbReference type="FunCoup" id="G0NRD4">
    <property type="interactions" value="5"/>
</dbReference>
<evidence type="ECO:0000256" key="1">
    <source>
        <dbReference type="SAM" id="Phobius"/>
    </source>
</evidence>
<organism evidence="3">
    <name type="scientific">Caenorhabditis brenneri</name>
    <name type="common">Nematode worm</name>
    <dbReference type="NCBI Taxonomy" id="135651"/>
    <lineage>
        <taxon>Eukaryota</taxon>
        <taxon>Metazoa</taxon>
        <taxon>Ecdysozoa</taxon>
        <taxon>Nematoda</taxon>
        <taxon>Chromadorea</taxon>
        <taxon>Rhabditida</taxon>
        <taxon>Rhabditina</taxon>
        <taxon>Rhabditomorpha</taxon>
        <taxon>Rhabditoidea</taxon>
        <taxon>Rhabditidae</taxon>
        <taxon>Peloderinae</taxon>
        <taxon>Caenorhabditis</taxon>
    </lineage>
</organism>
<reference evidence="3" key="1">
    <citation type="submission" date="2011-07" db="EMBL/GenBank/DDBJ databases">
        <authorList>
            <consortium name="Caenorhabditis brenneri Sequencing and Analysis Consortium"/>
            <person name="Wilson R.K."/>
        </authorList>
    </citation>
    <scope>NUCLEOTIDE SEQUENCE [LARGE SCALE GENOMIC DNA]</scope>
    <source>
        <strain evidence="3">PB2801</strain>
    </source>
</reference>
<dbReference type="AlphaFoldDB" id="G0NRD4"/>
<keyword evidence="1" id="KW-0812">Transmembrane</keyword>
<feature type="transmembrane region" description="Helical" evidence="1">
    <location>
        <begin position="96"/>
        <end position="118"/>
    </location>
</feature>
<gene>
    <name evidence="2" type="primary">Cbn-srm-3</name>
    <name evidence="2" type="ORF">CAEBREN_13841</name>
</gene>
<dbReference type="Pfam" id="PF10326">
    <property type="entry name" value="7TM_GPCR_Str"/>
    <property type="match status" value="1"/>
</dbReference>
<feature type="transmembrane region" description="Helical" evidence="1">
    <location>
        <begin position="203"/>
        <end position="230"/>
    </location>
</feature>
<dbReference type="SUPFAM" id="SSF81321">
    <property type="entry name" value="Family A G protein-coupled receptor-like"/>
    <property type="match status" value="1"/>
</dbReference>
<dbReference type="Proteomes" id="UP000008068">
    <property type="component" value="Unassembled WGS sequence"/>
</dbReference>
<feature type="transmembrane region" description="Helical" evidence="1">
    <location>
        <begin position="251"/>
        <end position="279"/>
    </location>
</feature>
<dbReference type="eggNOG" id="ENOG502TGK3">
    <property type="taxonomic scope" value="Eukaryota"/>
</dbReference>
<keyword evidence="1" id="KW-0472">Membrane</keyword>
<dbReference type="HOGENOM" id="CLU_069216_1_0_1"/>
<dbReference type="OrthoDB" id="5792363at2759"/>
<proteinExistence type="predicted"/>
<dbReference type="PANTHER" id="PTHR47758:SF2">
    <property type="entry name" value="SERPENTINE RECEPTOR, CLASS M"/>
    <property type="match status" value="1"/>
</dbReference>
<evidence type="ECO:0000313" key="3">
    <source>
        <dbReference type="Proteomes" id="UP000008068"/>
    </source>
</evidence>
<feature type="transmembrane region" description="Helical" evidence="1">
    <location>
        <begin position="139"/>
        <end position="159"/>
    </location>
</feature>
<dbReference type="EMBL" id="GL379931">
    <property type="protein sequence ID" value="EGT36144.1"/>
    <property type="molecule type" value="Genomic_DNA"/>
</dbReference>
<evidence type="ECO:0000313" key="2">
    <source>
        <dbReference type="EMBL" id="EGT36144.1"/>
    </source>
</evidence>
<dbReference type="Gene3D" id="1.20.1070.10">
    <property type="entry name" value="Rhodopsin 7-helix transmembrane proteins"/>
    <property type="match status" value="1"/>
</dbReference>
<protein>
    <submittedName>
        <fullName evidence="2">CBN-SRM-3 protein</fullName>
    </submittedName>
</protein>
<dbReference type="InterPro" id="IPR019428">
    <property type="entry name" value="7TM_GPCR_serpentine_rcpt_Str"/>
</dbReference>
<accession>G0NRD4</accession>
<dbReference type="PANTHER" id="PTHR47758">
    <property type="entry name" value="SERPENTINE RECEPTOR, CLASS M-RELATED"/>
    <property type="match status" value="1"/>
</dbReference>
<feature type="transmembrane region" description="Helical" evidence="1">
    <location>
        <begin position="59"/>
        <end position="76"/>
    </location>
</feature>
<feature type="transmembrane region" description="Helical" evidence="1">
    <location>
        <begin position="291"/>
        <end position="309"/>
    </location>
</feature>
<keyword evidence="3" id="KW-1185">Reference proteome</keyword>
<keyword evidence="1" id="KW-1133">Transmembrane helix</keyword>
<sequence>METISQRAYQSFNGSFFDDINSYASGLISLVFNVLLIYSTSKIKTYTKSVRFSMYSMSILRLAFSITIILTCPAIIYSKSIKSLYIIKNGLILPPIVGNALLSLFVAFIVMSCNGPAVQYLQVANLLSSSSRKEISKTISIMPIAVVVTSLILIFFGYIPPFYEIHISSYLLEKLAEQGNTAFLIITVQLTFDPSNQSNTFQLLSQICTLFILIIMFISITIVIVCYFYIQKQMKIRFSVSSVSKKSQEQLNMALLLQFILPFVTIHIPFYIIVILPFFGIAGRILADQVLYLFCWCPAINPILIIIMVKNIQDQLLPRKLSRKLISTSKKVSQAQSKSRSVRIFHLE</sequence>